<reference evidence="1 2" key="1">
    <citation type="submission" date="2022-01" db="EMBL/GenBank/DDBJ databases">
        <title>A chromosomal length assembly of Cordylochernes scorpioides.</title>
        <authorList>
            <person name="Zeh D."/>
            <person name="Zeh J."/>
        </authorList>
    </citation>
    <scope>NUCLEOTIDE SEQUENCE [LARGE SCALE GENOMIC DNA]</scope>
    <source>
        <strain evidence="1">IN4F17</strain>
        <tissue evidence="1">Whole Body</tissue>
    </source>
</reference>
<evidence type="ECO:0000313" key="2">
    <source>
        <dbReference type="Proteomes" id="UP001235939"/>
    </source>
</evidence>
<evidence type="ECO:0008006" key="3">
    <source>
        <dbReference type="Google" id="ProtNLM"/>
    </source>
</evidence>
<accession>A0ABY6KIZ7</accession>
<organism evidence="1 2">
    <name type="scientific">Cordylochernes scorpioides</name>
    <dbReference type="NCBI Taxonomy" id="51811"/>
    <lineage>
        <taxon>Eukaryota</taxon>
        <taxon>Metazoa</taxon>
        <taxon>Ecdysozoa</taxon>
        <taxon>Arthropoda</taxon>
        <taxon>Chelicerata</taxon>
        <taxon>Arachnida</taxon>
        <taxon>Pseudoscorpiones</taxon>
        <taxon>Cheliferoidea</taxon>
        <taxon>Chernetidae</taxon>
        <taxon>Cordylochernes</taxon>
    </lineage>
</organism>
<evidence type="ECO:0000313" key="1">
    <source>
        <dbReference type="EMBL" id="UYV67787.1"/>
    </source>
</evidence>
<protein>
    <recommendedName>
        <fullName evidence="3">Maturase K</fullName>
    </recommendedName>
</protein>
<gene>
    <name evidence="1" type="ORF">LAZ67_5002065</name>
</gene>
<dbReference type="EMBL" id="CP092867">
    <property type="protein sequence ID" value="UYV67787.1"/>
    <property type="molecule type" value="Genomic_DNA"/>
</dbReference>
<name>A0ABY6KIZ7_9ARAC</name>
<proteinExistence type="predicted"/>
<dbReference type="Proteomes" id="UP001235939">
    <property type="component" value="Chromosome 05"/>
</dbReference>
<sequence>MNGTVYVSSINRYKSLLHLIKKNYFREIHGLLEHARDAATFWKTIDSFKEISCIQENISKSEWYQHYYGLRSSKSLEVKEMGNYCLELSYEISMTEIITEISHLANNKASGIDGILNEAILDSGLSPYHSLRHPLLLFNSWERHAISTIWIIACKVGFLPFYPYILSIRLVNGIIRLIIEELNSLSLLPRSYIYFKSLIHITLRQNRRKYYAFFVDLRCDFYTVASGFAMEETG</sequence>
<keyword evidence="2" id="KW-1185">Reference proteome</keyword>